<reference evidence="8" key="1">
    <citation type="journal article" date="2020" name="Stud. Mycol.">
        <title>101 Dothideomycetes genomes: a test case for predicting lifestyles and emergence of pathogens.</title>
        <authorList>
            <person name="Haridas S."/>
            <person name="Albert R."/>
            <person name="Binder M."/>
            <person name="Bloem J."/>
            <person name="Labutti K."/>
            <person name="Salamov A."/>
            <person name="Andreopoulos B."/>
            <person name="Baker S."/>
            <person name="Barry K."/>
            <person name="Bills G."/>
            <person name="Bluhm B."/>
            <person name="Cannon C."/>
            <person name="Castanera R."/>
            <person name="Culley D."/>
            <person name="Daum C."/>
            <person name="Ezra D."/>
            <person name="Gonzalez J."/>
            <person name="Henrissat B."/>
            <person name="Kuo A."/>
            <person name="Liang C."/>
            <person name="Lipzen A."/>
            <person name="Lutzoni F."/>
            <person name="Magnuson J."/>
            <person name="Mondo S."/>
            <person name="Nolan M."/>
            <person name="Ohm R."/>
            <person name="Pangilinan J."/>
            <person name="Park H.-J."/>
            <person name="Ramirez L."/>
            <person name="Alfaro M."/>
            <person name="Sun H."/>
            <person name="Tritt A."/>
            <person name="Yoshinaga Y."/>
            <person name="Zwiers L.-H."/>
            <person name="Turgeon B."/>
            <person name="Goodwin S."/>
            <person name="Spatafora J."/>
            <person name="Crous P."/>
            <person name="Grigoriev I."/>
        </authorList>
    </citation>
    <scope>NUCLEOTIDE SEQUENCE</scope>
    <source>
        <strain evidence="8">CBS 480.64</strain>
    </source>
</reference>
<keyword evidence="4" id="KW-0804">Transcription</keyword>
<gene>
    <name evidence="8" type="ORF">K470DRAFT_216648</name>
</gene>
<evidence type="ECO:0000313" key="9">
    <source>
        <dbReference type="Proteomes" id="UP000799421"/>
    </source>
</evidence>
<feature type="compositionally biased region" description="Low complexity" evidence="6">
    <location>
        <begin position="180"/>
        <end position="190"/>
    </location>
</feature>
<dbReference type="Pfam" id="PF11754">
    <property type="entry name" value="Velvet"/>
    <property type="match status" value="1"/>
</dbReference>
<dbReference type="GO" id="GO:0005634">
    <property type="term" value="C:nucleus"/>
    <property type="evidence" value="ECO:0007669"/>
    <property type="project" value="UniProtKB-SubCell"/>
</dbReference>
<dbReference type="PANTHER" id="PTHR33572:SF18">
    <property type="entry name" value="SPORE DEVELOPMENT REGULATOR VOSA"/>
    <property type="match status" value="1"/>
</dbReference>
<dbReference type="GO" id="GO:0030435">
    <property type="term" value="P:sporulation resulting in formation of a cellular spore"/>
    <property type="evidence" value="ECO:0007669"/>
    <property type="project" value="UniProtKB-KW"/>
</dbReference>
<dbReference type="InterPro" id="IPR037525">
    <property type="entry name" value="Velvet_dom"/>
</dbReference>
<feature type="domain" description="Velvet" evidence="7">
    <location>
        <begin position="1"/>
        <end position="113"/>
    </location>
</feature>
<dbReference type="AlphaFoldDB" id="A0A6A7C210"/>
<keyword evidence="5" id="KW-0539">Nucleus</keyword>
<keyword evidence="9" id="KW-1185">Reference proteome</keyword>
<evidence type="ECO:0000256" key="3">
    <source>
        <dbReference type="ARBA" id="ARBA00023015"/>
    </source>
</evidence>
<dbReference type="InterPro" id="IPR038491">
    <property type="entry name" value="Velvet_dom_sf"/>
</dbReference>
<dbReference type="PROSITE" id="PS51821">
    <property type="entry name" value="VELVET"/>
    <property type="match status" value="1"/>
</dbReference>
<keyword evidence="2" id="KW-0749">Sporulation</keyword>
<evidence type="ECO:0000256" key="4">
    <source>
        <dbReference type="ARBA" id="ARBA00023163"/>
    </source>
</evidence>
<dbReference type="InterPro" id="IPR021740">
    <property type="entry name" value="Velvet"/>
</dbReference>
<organism evidence="8 9">
    <name type="scientific">Piedraia hortae CBS 480.64</name>
    <dbReference type="NCBI Taxonomy" id="1314780"/>
    <lineage>
        <taxon>Eukaryota</taxon>
        <taxon>Fungi</taxon>
        <taxon>Dikarya</taxon>
        <taxon>Ascomycota</taxon>
        <taxon>Pezizomycotina</taxon>
        <taxon>Dothideomycetes</taxon>
        <taxon>Dothideomycetidae</taxon>
        <taxon>Capnodiales</taxon>
        <taxon>Piedraiaceae</taxon>
        <taxon>Piedraia</taxon>
    </lineage>
</organism>
<evidence type="ECO:0000256" key="1">
    <source>
        <dbReference type="ARBA" id="ARBA00004123"/>
    </source>
</evidence>
<feature type="region of interest" description="Disordered" evidence="6">
    <location>
        <begin position="178"/>
        <end position="199"/>
    </location>
</feature>
<evidence type="ECO:0000256" key="6">
    <source>
        <dbReference type="SAM" id="MobiDB-lite"/>
    </source>
</evidence>
<dbReference type="OrthoDB" id="5599552at2759"/>
<dbReference type="Proteomes" id="UP000799421">
    <property type="component" value="Unassembled WGS sequence"/>
</dbReference>
<dbReference type="Gene3D" id="2.60.40.3960">
    <property type="entry name" value="Velvet domain"/>
    <property type="match status" value="1"/>
</dbReference>
<evidence type="ECO:0000259" key="7">
    <source>
        <dbReference type="PROSITE" id="PS51821"/>
    </source>
</evidence>
<proteinExistence type="predicted"/>
<dbReference type="PANTHER" id="PTHR33572">
    <property type="entry name" value="SPORE DEVELOPMENT REGULATOR VOSA"/>
    <property type="match status" value="1"/>
</dbReference>
<evidence type="ECO:0000256" key="2">
    <source>
        <dbReference type="ARBA" id="ARBA00022969"/>
    </source>
</evidence>
<accession>A0A6A7C210</accession>
<protein>
    <recommendedName>
        <fullName evidence="7">Velvet domain-containing protein</fullName>
    </recommendedName>
</protein>
<comment type="subcellular location">
    <subcellularLocation>
        <location evidence="1">Nucleus</location>
    </subcellularLocation>
</comment>
<sequence>MAILIDENLQGNKKLESDQLLGQTTSSLHKLKDVNNCDGGFFVFGDLSVRKVGRYRLRFHLFDANRPLGMAQLLAWVDSQPFNVLARKDFEGLRESTHLSRAFADQGVKLKISKGSRSQYVSIPQHRTNLMKFQEAQRHGTAATSGTRFMYETAAIQRQHAMELRVCRAGLWQHSPLSNSRTATTRTSTTDIYPPSRNPMEQQCKSLPKLFRLIKLEDCIA</sequence>
<keyword evidence="3" id="KW-0805">Transcription regulation</keyword>
<name>A0A6A7C210_9PEZI</name>
<evidence type="ECO:0000313" key="8">
    <source>
        <dbReference type="EMBL" id="KAF2860728.1"/>
    </source>
</evidence>
<evidence type="ECO:0000256" key="5">
    <source>
        <dbReference type="ARBA" id="ARBA00023242"/>
    </source>
</evidence>
<dbReference type="EMBL" id="MU005979">
    <property type="protein sequence ID" value="KAF2860728.1"/>
    <property type="molecule type" value="Genomic_DNA"/>
</dbReference>